<accession>A0A0E1WBQ9</accession>
<name>A0A0E1WBQ9_BURPE</name>
<reference evidence="1" key="1">
    <citation type="submission" date="2009-05" db="EMBL/GenBank/DDBJ databases">
        <authorList>
            <person name="Harkins D.M."/>
            <person name="DeShazer D."/>
            <person name="Woods D.E."/>
            <person name="Brinkac L.M."/>
            <person name="Brown K.A."/>
            <person name="Hung G.C."/>
            <person name="Tuanyok A."/>
            <person name="Zhang B."/>
            <person name="Nierman W.C."/>
        </authorList>
    </citation>
    <scope>NUCLEOTIDE SEQUENCE [LARGE SCALE GENOMIC DNA]</scope>
    <source>
        <strain evidence="1">1710a</strain>
    </source>
</reference>
<proteinExistence type="predicted"/>
<dbReference type="EMBL" id="CM000832">
    <property type="protein sequence ID" value="EET06977.1"/>
    <property type="molecule type" value="Genomic_DNA"/>
</dbReference>
<gene>
    <name evidence="1" type="ORF">BURPS1710A_1739</name>
</gene>
<dbReference type="HOGENOM" id="CLU_2951404_0_0_4"/>
<organism evidence="1">
    <name type="scientific">Burkholderia pseudomallei 1710a</name>
    <dbReference type="NCBI Taxonomy" id="320371"/>
    <lineage>
        <taxon>Bacteria</taxon>
        <taxon>Pseudomonadati</taxon>
        <taxon>Pseudomonadota</taxon>
        <taxon>Betaproteobacteria</taxon>
        <taxon>Burkholderiales</taxon>
        <taxon>Burkholderiaceae</taxon>
        <taxon>Burkholderia</taxon>
        <taxon>pseudomallei group</taxon>
    </lineage>
</organism>
<sequence length="59" mass="6831">MSRRRRAAFAMPVRAALSLRPRRAFVAPPLFSALLLRWLLRWLLPSPSPLSPPFPLPRR</sequence>
<dbReference type="Proteomes" id="UP000001812">
    <property type="component" value="Chromosome I"/>
</dbReference>
<protein>
    <submittedName>
        <fullName evidence="1">Uncharacterized protein</fullName>
    </submittedName>
</protein>
<dbReference type="AlphaFoldDB" id="A0A0E1WBQ9"/>
<evidence type="ECO:0000313" key="1">
    <source>
        <dbReference type="EMBL" id="EET06977.1"/>
    </source>
</evidence>